<dbReference type="InterPro" id="IPR012337">
    <property type="entry name" value="RNaseH-like_sf"/>
</dbReference>
<feature type="region of interest" description="Disordered" evidence="3">
    <location>
        <begin position="510"/>
        <end position="548"/>
    </location>
</feature>
<dbReference type="Pfam" id="PF22936">
    <property type="entry name" value="Pol_BBD"/>
    <property type="match status" value="1"/>
</dbReference>
<evidence type="ECO:0000313" key="6">
    <source>
        <dbReference type="Proteomes" id="UP001408789"/>
    </source>
</evidence>
<evidence type="ECO:0000256" key="3">
    <source>
        <dbReference type="SAM" id="MobiDB-lite"/>
    </source>
</evidence>
<dbReference type="InterPro" id="IPR039537">
    <property type="entry name" value="Retrotran_Ty1/copia-like"/>
</dbReference>
<dbReference type="PANTHER" id="PTHR42648:SF32">
    <property type="entry name" value="RIBONUCLEASE H-LIKE DOMAIN, GAG-PRE-INTEGRASE DOMAIN PROTEIN-RELATED"/>
    <property type="match status" value="1"/>
</dbReference>
<dbReference type="PROSITE" id="PS50158">
    <property type="entry name" value="ZF_CCHC"/>
    <property type="match status" value="1"/>
</dbReference>
<gene>
    <name evidence="5" type="ORF">SSX86_006398</name>
</gene>
<feature type="compositionally biased region" description="Basic residues" evidence="3">
    <location>
        <begin position="83"/>
        <end position="94"/>
    </location>
</feature>
<dbReference type="SUPFAM" id="SSF53098">
    <property type="entry name" value="Ribonuclease H-like"/>
    <property type="match status" value="1"/>
</dbReference>
<dbReference type="GO" id="GO:0003676">
    <property type="term" value="F:nucleic acid binding"/>
    <property type="evidence" value="ECO:0007669"/>
    <property type="project" value="InterPro"/>
</dbReference>
<keyword evidence="2" id="KW-0479">Metal-binding</keyword>
<protein>
    <recommendedName>
        <fullName evidence="4">CCHC-type domain-containing protein</fullName>
    </recommendedName>
</protein>
<dbReference type="GO" id="GO:0006508">
    <property type="term" value="P:proteolysis"/>
    <property type="evidence" value="ECO:0007669"/>
    <property type="project" value="UniProtKB-KW"/>
</dbReference>
<keyword evidence="1" id="KW-0378">Hydrolase</keyword>
<sequence length="880" mass="98469">MTLTSNLTNQYDNYPANDNYQGNLDYRHILVTKVFKESKCNSVPPPIVHGLEPTDTETKPSIVSDYSKFTENLIGTSDEHKGTYKQKPGKHVSKSNHDAAKQNESSDSLGEKPNTETTGSVKLTHLEQAIKIKETEKKMKTFENENFAKGQDLFYEKDLVTASNTTIPDVNAFPVAPPKSVKFRGVGFGSVSEKSEVNQKKSQIIQKNDKKLKGKLETGESSQKLRMYCLKGYLRNRCPILAKKRASAVSKDKSDSVSETKEIDGKVGARKPVVNNFWVVDSGASRHMTGNISLLSDVKPINGGNVTFAGNKGGRITGEGKMGNEKVTVDKIPDDWIMMRAPIFHDFAPYTPQQNGVAERKNRTLIETARTMLSDAHLPIKFWSEAVHTACHVLNRVLIVKRFNKTSYQLRVYPMKRVYFPSSKTIESHFNVDYRRHTFLTPKSVDIPAFEYKTSFDSFSAAHNDSADEHSKELLAAAMLHSILSPGSWIPKLPSVSNAALSSQNVSNLETMSSSDDDESELHDYSKFATPSKKKNSKSKKKEKPSGDAPKFISKSVFLENEKVFDKVASSSSSGTEEEKALVEKNKLKDIKAKFKIVKLRREKLLVLQVLQRPQDSYYSGRSSSSSSPSPRYDSSDGFFDTFDSEHSSDFSNSKYFSNILREQLCCACRQPGHLAVDCPTTAYIHNTAKYVDNKGRIFDEPWSPEIRSTRKSSWSKPSTPVEFDSGFYVEREHHNFKSSETIYRSRIFNEAKSTPVDEPISLPSTSSSVPVSLSIGDLSSSEEADANLNNLADNIEVPDSTTLRIHNIHPQENIIEDSNSGVRTRHQLSDFVDALIVEIRDSGVQNEIFHSCFLSQVEPTNVDQALEDASWVEAMQEEL</sequence>
<evidence type="ECO:0000313" key="5">
    <source>
        <dbReference type="EMBL" id="KAK9073804.1"/>
    </source>
</evidence>
<comment type="caution">
    <text evidence="5">The sequence shown here is derived from an EMBL/GenBank/DDBJ whole genome shotgun (WGS) entry which is preliminary data.</text>
</comment>
<keyword evidence="2" id="KW-0862">Zinc</keyword>
<proteinExistence type="predicted"/>
<evidence type="ECO:0000256" key="1">
    <source>
        <dbReference type="ARBA" id="ARBA00022670"/>
    </source>
</evidence>
<dbReference type="PANTHER" id="PTHR42648">
    <property type="entry name" value="TRANSPOSASE, PUTATIVE-RELATED"/>
    <property type="match status" value="1"/>
</dbReference>
<dbReference type="AlphaFoldDB" id="A0AAP0DF72"/>
<feature type="region of interest" description="Disordered" evidence="3">
    <location>
        <begin position="77"/>
        <end position="122"/>
    </location>
</feature>
<keyword evidence="6" id="KW-1185">Reference proteome</keyword>
<evidence type="ECO:0000256" key="2">
    <source>
        <dbReference type="PROSITE-ProRule" id="PRU00047"/>
    </source>
</evidence>
<dbReference type="InterPro" id="IPR001878">
    <property type="entry name" value="Znf_CCHC"/>
</dbReference>
<organism evidence="5 6">
    <name type="scientific">Deinandra increscens subsp. villosa</name>
    <dbReference type="NCBI Taxonomy" id="3103831"/>
    <lineage>
        <taxon>Eukaryota</taxon>
        <taxon>Viridiplantae</taxon>
        <taxon>Streptophyta</taxon>
        <taxon>Embryophyta</taxon>
        <taxon>Tracheophyta</taxon>
        <taxon>Spermatophyta</taxon>
        <taxon>Magnoliopsida</taxon>
        <taxon>eudicotyledons</taxon>
        <taxon>Gunneridae</taxon>
        <taxon>Pentapetalae</taxon>
        <taxon>asterids</taxon>
        <taxon>campanulids</taxon>
        <taxon>Asterales</taxon>
        <taxon>Asteraceae</taxon>
        <taxon>Asteroideae</taxon>
        <taxon>Heliantheae alliance</taxon>
        <taxon>Madieae</taxon>
        <taxon>Madiinae</taxon>
        <taxon>Deinandra</taxon>
    </lineage>
</organism>
<dbReference type="Gene3D" id="3.30.420.10">
    <property type="entry name" value="Ribonuclease H-like superfamily/Ribonuclease H"/>
    <property type="match status" value="1"/>
</dbReference>
<dbReference type="EMBL" id="JBCNJP010000008">
    <property type="protein sequence ID" value="KAK9073804.1"/>
    <property type="molecule type" value="Genomic_DNA"/>
</dbReference>
<evidence type="ECO:0000259" key="4">
    <source>
        <dbReference type="PROSITE" id="PS50158"/>
    </source>
</evidence>
<keyword evidence="2" id="KW-0863">Zinc-finger</keyword>
<feature type="domain" description="CCHC-type" evidence="4">
    <location>
        <begin position="666"/>
        <end position="680"/>
    </location>
</feature>
<keyword evidence="1" id="KW-0645">Protease</keyword>
<feature type="compositionally biased region" description="Basic residues" evidence="3">
    <location>
        <begin position="532"/>
        <end position="543"/>
    </location>
</feature>
<name>A0AAP0DF72_9ASTR</name>
<dbReference type="InterPro" id="IPR054722">
    <property type="entry name" value="PolX-like_BBD"/>
</dbReference>
<reference evidence="5 6" key="1">
    <citation type="submission" date="2024-04" db="EMBL/GenBank/DDBJ databases">
        <title>The reference genome of an endangered Asteraceae, Deinandra increscens subsp. villosa, native to the Central Coast of California.</title>
        <authorList>
            <person name="Guilliams M."/>
            <person name="Hasenstab-Lehman K."/>
            <person name="Meyer R."/>
            <person name="Mcevoy S."/>
        </authorList>
    </citation>
    <scope>NUCLEOTIDE SEQUENCE [LARGE SCALE GENOMIC DNA]</scope>
    <source>
        <tissue evidence="5">Leaf</tissue>
    </source>
</reference>
<dbReference type="InterPro" id="IPR036397">
    <property type="entry name" value="RNaseH_sf"/>
</dbReference>
<dbReference type="Proteomes" id="UP001408789">
    <property type="component" value="Unassembled WGS sequence"/>
</dbReference>
<dbReference type="GO" id="GO:0008270">
    <property type="term" value="F:zinc ion binding"/>
    <property type="evidence" value="ECO:0007669"/>
    <property type="project" value="UniProtKB-KW"/>
</dbReference>
<accession>A0AAP0DF72</accession>
<dbReference type="GO" id="GO:0008233">
    <property type="term" value="F:peptidase activity"/>
    <property type="evidence" value="ECO:0007669"/>
    <property type="project" value="UniProtKB-KW"/>
</dbReference>